<dbReference type="RefSeq" id="WP_050530465.1">
    <property type="nucleotide sequence ID" value="NZ_AQQZ01000003.1"/>
</dbReference>
<reference evidence="1 2" key="1">
    <citation type="journal article" date="2015" name="Int. J. Syst. Evol. Microbiol.">
        <title>Aestuariivita atlantica sp. nov., isolated from deep sea sediment of the Atlantic Ocean.</title>
        <authorList>
            <person name="Li G."/>
            <person name="Lai Q."/>
            <person name="Du Y."/>
            <person name="Liu X."/>
            <person name="Sun F."/>
            <person name="Shao Z."/>
        </authorList>
    </citation>
    <scope>NUCLEOTIDE SEQUENCE [LARGE SCALE GENOMIC DNA]</scope>
    <source>
        <strain evidence="1 2">22II-S11-z3</strain>
    </source>
</reference>
<name>A0A0L1JRD2_9RHOB</name>
<gene>
    <name evidence="1" type="ORF">ATO11_08895</name>
</gene>
<keyword evidence="2" id="KW-1185">Reference proteome</keyword>
<dbReference type="STRING" id="1317121.ATO11_08895"/>
<evidence type="ECO:0000313" key="1">
    <source>
        <dbReference type="EMBL" id="KNG94310.1"/>
    </source>
</evidence>
<protein>
    <submittedName>
        <fullName evidence="1">Uncharacterized protein</fullName>
    </submittedName>
</protein>
<proteinExistence type="predicted"/>
<sequence length="156" mass="17678">MEFCNQSGSKVRVAIHWSGGLNFGTSGQFSSWTALPSGRCMRRGAGNGREEFIVLVQESGWIRWNTLTPSNRRVVRRNQNVGYDGYSLKPSQSFLCAHPKEDRRGRRRYIDARDASKTTCPSGEQVYKNLFVYSSQFLRGTRHGTVILTADQVVLR</sequence>
<dbReference type="AlphaFoldDB" id="A0A0L1JRD2"/>
<evidence type="ECO:0000313" key="2">
    <source>
        <dbReference type="Proteomes" id="UP000036938"/>
    </source>
</evidence>
<dbReference type="Proteomes" id="UP000036938">
    <property type="component" value="Unassembled WGS sequence"/>
</dbReference>
<comment type="caution">
    <text evidence="1">The sequence shown here is derived from an EMBL/GenBank/DDBJ whole genome shotgun (WGS) entry which is preliminary data.</text>
</comment>
<dbReference type="EMBL" id="AQQZ01000003">
    <property type="protein sequence ID" value="KNG94310.1"/>
    <property type="molecule type" value="Genomic_DNA"/>
</dbReference>
<accession>A0A0L1JRD2</accession>
<organism evidence="1 2">
    <name type="scientific">Pseudaestuariivita atlantica</name>
    <dbReference type="NCBI Taxonomy" id="1317121"/>
    <lineage>
        <taxon>Bacteria</taxon>
        <taxon>Pseudomonadati</taxon>
        <taxon>Pseudomonadota</taxon>
        <taxon>Alphaproteobacteria</taxon>
        <taxon>Rhodobacterales</taxon>
        <taxon>Paracoccaceae</taxon>
        <taxon>Pseudaestuariivita</taxon>
    </lineage>
</organism>